<evidence type="ECO:0000259" key="5">
    <source>
        <dbReference type="Pfam" id="PF01743"/>
    </source>
</evidence>
<reference evidence="7" key="1">
    <citation type="submission" date="2016-09" db="EMBL/GenBank/DDBJ databases">
        <authorList>
            <person name="Jeantristanb JTB J.-T."/>
            <person name="Ricardo R."/>
        </authorList>
    </citation>
    <scope>NUCLEOTIDE SEQUENCE [LARGE SCALE GENOMIC DNA]</scope>
</reference>
<dbReference type="STRING" id="269621.A0A238FHN0"/>
<evidence type="ECO:0000256" key="3">
    <source>
        <dbReference type="ARBA" id="ARBA00022884"/>
    </source>
</evidence>
<dbReference type="CDD" id="cd05398">
    <property type="entry name" value="NT_ClassII-CCAase"/>
    <property type="match status" value="1"/>
</dbReference>
<proteinExistence type="inferred from homology"/>
<keyword evidence="7" id="KW-1185">Reference proteome</keyword>
<feature type="domain" description="Poly A polymerase head" evidence="5">
    <location>
        <begin position="69"/>
        <end position="239"/>
    </location>
</feature>
<dbReference type="PANTHER" id="PTHR13734">
    <property type="entry name" value="TRNA-NUCLEOTIDYLTRANSFERASE"/>
    <property type="match status" value="1"/>
</dbReference>
<gene>
    <name evidence="6" type="ORF">BQ2448_4284</name>
</gene>
<organism evidence="6 7">
    <name type="scientific">Microbotryum intermedium</name>
    <dbReference type="NCBI Taxonomy" id="269621"/>
    <lineage>
        <taxon>Eukaryota</taxon>
        <taxon>Fungi</taxon>
        <taxon>Dikarya</taxon>
        <taxon>Basidiomycota</taxon>
        <taxon>Pucciniomycotina</taxon>
        <taxon>Microbotryomycetes</taxon>
        <taxon>Microbotryales</taxon>
        <taxon>Microbotryaceae</taxon>
        <taxon>Microbotryum</taxon>
    </lineage>
</organism>
<evidence type="ECO:0000256" key="1">
    <source>
        <dbReference type="ARBA" id="ARBA00007265"/>
    </source>
</evidence>
<dbReference type="InterPro" id="IPR043519">
    <property type="entry name" value="NT_sf"/>
</dbReference>
<dbReference type="OrthoDB" id="445712at2759"/>
<dbReference type="GO" id="GO:0003723">
    <property type="term" value="F:RNA binding"/>
    <property type="evidence" value="ECO:0007669"/>
    <property type="project" value="UniProtKB-KW"/>
</dbReference>
<dbReference type="GO" id="GO:0001680">
    <property type="term" value="P:tRNA 3'-terminal CCA addition"/>
    <property type="evidence" value="ECO:0007669"/>
    <property type="project" value="TreeGrafter"/>
</dbReference>
<dbReference type="SUPFAM" id="SSF81301">
    <property type="entry name" value="Nucleotidyltransferase"/>
    <property type="match status" value="2"/>
</dbReference>
<dbReference type="Proteomes" id="UP000198372">
    <property type="component" value="Unassembled WGS sequence"/>
</dbReference>
<dbReference type="SUPFAM" id="SSF81891">
    <property type="entry name" value="Poly A polymerase C-terminal region-like"/>
    <property type="match status" value="1"/>
</dbReference>
<dbReference type="EMBL" id="FMSP01000009">
    <property type="protein sequence ID" value="SCV72747.1"/>
    <property type="molecule type" value="Genomic_DNA"/>
</dbReference>
<dbReference type="GO" id="GO:0052929">
    <property type="term" value="F:ATP:3'-cytidine-cytidine-tRNA adenylyltransferase activity"/>
    <property type="evidence" value="ECO:0007669"/>
    <property type="project" value="TreeGrafter"/>
</dbReference>
<evidence type="ECO:0000256" key="4">
    <source>
        <dbReference type="RuleBase" id="RU003953"/>
    </source>
</evidence>
<evidence type="ECO:0000313" key="7">
    <source>
        <dbReference type="Proteomes" id="UP000198372"/>
    </source>
</evidence>
<protein>
    <submittedName>
        <fullName evidence="6">BQ2448_4284 protein</fullName>
    </submittedName>
</protein>
<accession>A0A238FHN0</accession>
<comment type="similarity">
    <text evidence="1 4">Belongs to the tRNA nucleotidyltransferase/poly(A) polymerase family.</text>
</comment>
<name>A0A238FHN0_9BASI</name>
<dbReference type="Pfam" id="PF01743">
    <property type="entry name" value="PolyA_pol"/>
    <property type="match status" value="1"/>
</dbReference>
<keyword evidence="2 4" id="KW-0808">Transferase</keyword>
<keyword evidence="3 4" id="KW-0694">RNA-binding</keyword>
<dbReference type="GO" id="GO:0052927">
    <property type="term" value="F:CC tRNA cytidylyltransferase activity"/>
    <property type="evidence" value="ECO:0007669"/>
    <property type="project" value="TreeGrafter"/>
</dbReference>
<dbReference type="InterPro" id="IPR002646">
    <property type="entry name" value="PolA_pol_head_dom"/>
</dbReference>
<dbReference type="Gene3D" id="3.30.460.10">
    <property type="entry name" value="Beta Polymerase, domain 2"/>
    <property type="match status" value="1"/>
</dbReference>
<evidence type="ECO:0000256" key="2">
    <source>
        <dbReference type="ARBA" id="ARBA00022679"/>
    </source>
</evidence>
<dbReference type="AlphaFoldDB" id="A0A238FHN0"/>
<sequence length="665" mass="74740">MSSSTSTSASTSSSPLIHLTPDEAHLCSLLVACADWVDSNPDRVDALRLKDVQTGQWIGNMRGDEPVELRIAGGWVRDKLLGLTSDDIDVSTSPDPITGLKFATLFEQYLESIGERELMGRLTKIEAKPEQSKHLETATAKVCGLSVDWVQQRGQEVYTQGSRIPTVVSGPVQSQYRPLLLGKICAIASLTSEANSTLVKEFGTPLEDAERRDLTINALFYNLRTQQIEDQTQKGLADLGLVPDQPKRIRTPLEPFRTFHDDPLRVIRAVRFAARFGKTFELDTALVEAIKREEIRAALRDPKKISRERVGIELDKMLTGQWSSEGGFLELPLSDPLMRQSGKDPHLAMELIMSLDLHELIFYYDASVTPTSTSSDRPLPLTSVIEASSTLTTLLDPSLSPPLHPLLRLQIVPLDPTLLNPHYPSPPPSSTPLDAFPIFPQTKRRLYLACALIPFTSHRVTDSKGKTLCLGEKIVRDGLKWSSNDALWVRKAMEAQDSIRNVLSTPPIEWKREDLGLLLRSLNVDDRGHTRWNVSLLWSLVHEFTRIECAHPQWSQEEKEGALRSLSQKYNDLVVRVLEWRLETQAFEPPILDGNTVNKLLPRSKNSPAMVRILEMVVKRQLTYPDAKEEEIARWLTEDQQALDEVEKALKAFEKPKRVVKTGPK</sequence>
<evidence type="ECO:0000313" key="6">
    <source>
        <dbReference type="EMBL" id="SCV72747.1"/>
    </source>
</evidence>
<dbReference type="Gene3D" id="1.10.3090.10">
    <property type="entry name" value="cca-adding enzyme, domain 2"/>
    <property type="match status" value="1"/>
</dbReference>
<dbReference type="PANTHER" id="PTHR13734:SF5">
    <property type="entry name" value="CCA TRNA NUCLEOTIDYLTRANSFERASE, MITOCHONDRIAL"/>
    <property type="match status" value="1"/>
</dbReference>